<feature type="domain" description="CBS" evidence="6">
    <location>
        <begin position="296"/>
        <end position="356"/>
    </location>
</feature>
<dbReference type="PANTHER" id="PTHR13780">
    <property type="entry name" value="AMP-ACTIVATED PROTEIN KINASE, GAMMA REGULATORY SUBUNIT"/>
    <property type="match status" value="1"/>
</dbReference>
<dbReference type="EMBL" id="JACEFO010001651">
    <property type="protein sequence ID" value="KAF8726289.1"/>
    <property type="molecule type" value="Genomic_DNA"/>
</dbReference>
<accession>A0A835KE09</accession>
<proteinExistence type="predicted"/>
<keyword evidence="2 3" id="KW-0129">CBS domain</keyword>
<dbReference type="SUPFAM" id="SSF54277">
    <property type="entry name" value="CAD &amp; PB1 domains"/>
    <property type="match status" value="1"/>
</dbReference>
<dbReference type="CDD" id="cd17781">
    <property type="entry name" value="CBS_pair_MUG70_1"/>
    <property type="match status" value="1"/>
</dbReference>
<evidence type="ECO:0000259" key="7">
    <source>
        <dbReference type="PROSITE" id="PS51745"/>
    </source>
</evidence>
<dbReference type="PROSITE" id="PS51371">
    <property type="entry name" value="CBS"/>
    <property type="match status" value="4"/>
</dbReference>
<reference evidence="8" key="1">
    <citation type="submission" date="2020-07" db="EMBL/GenBank/DDBJ databases">
        <title>Genome sequence and genetic diversity analysis of an under-domesticated orphan crop, white fonio (Digitaria exilis).</title>
        <authorList>
            <person name="Bennetzen J.L."/>
            <person name="Chen S."/>
            <person name="Ma X."/>
            <person name="Wang X."/>
            <person name="Yssel A.E.J."/>
            <person name="Chaluvadi S.R."/>
            <person name="Johnson M."/>
            <person name="Gangashetty P."/>
            <person name="Hamidou F."/>
            <person name="Sanogo M.D."/>
            <person name="Zwaenepoel A."/>
            <person name="Wallace J."/>
            <person name="Van De Peer Y."/>
            <person name="Van Deynze A."/>
        </authorList>
    </citation>
    <scope>NUCLEOTIDE SEQUENCE</scope>
    <source>
        <tissue evidence="8">Leaves</tissue>
    </source>
</reference>
<dbReference type="Gene3D" id="3.10.580.10">
    <property type="entry name" value="CBS-domain"/>
    <property type="match status" value="2"/>
</dbReference>
<sequence>MSAAASGAPPSRRTRSRPPSASSRKHDDPSAAAANGNGNGKAASKPTSPHQLTGERTVKKLRLSKALTIPEGTTVSDACRRMAARRVDAVLLTDAQGLLSGIVTDKDIATRVIAEGLRVEQTIMSKIMTRNPIYVMSDTLAIEALQKMVQGKFRHLPVVENGEVIAMLDIAKCLYDAIARLEKAAEQGSAIAAAVEGVERQLGGNFSAPSALIETLRERMFKPSLSTIVTENTKVAIVSPTDPVCVAAQKMREFRVNSVVVATGNTLQGIFTSKDVLMRVVAQNISPELTLVEKVMTANPDCATLDTTILDALHIMHDGKFLHIPVIDRDGQIAACLDVLQLTHATIQLVEGGNETVNDVANSVMQRFWDSALALEPPDEEFDSHSEVSLLLPSEAGDGKSSAYPPVTGNSFSFKLHDRKGRVHRFTCGSENLGELVSSVRQRLSITDEKETMQLLYEDDEGDRVLLTTDADLAGAVLHAKSSGLKVLKLHIEDPGLNTEVTKPLQELAPPPQSSGISPVHVGLMAGVVALSGAAVLVYLKRSQL</sequence>
<dbReference type="PANTHER" id="PTHR13780:SF125">
    <property type="entry name" value="MEIOTICALLY UP-REGULATED GENE 70 PROTEIN"/>
    <property type="match status" value="1"/>
</dbReference>
<feature type="domain" description="CBS" evidence="6">
    <location>
        <begin position="229"/>
        <end position="288"/>
    </location>
</feature>
<dbReference type="InterPro" id="IPR046342">
    <property type="entry name" value="CBS_dom_sf"/>
</dbReference>
<dbReference type="Pfam" id="PF00571">
    <property type="entry name" value="CBS"/>
    <property type="match status" value="4"/>
</dbReference>
<dbReference type="SMART" id="SM00116">
    <property type="entry name" value="CBS"/>
    <property type="match status" value="4"/>
</dbReference>
<dbReference type="InterPro" id="IPR000644">
    <property type="entry name" value="CBS_dom"/>
</dbReference>
<keyword evidence="5" id="KW-1133">Transmembrane helix</keyword>
<keyword evidence="5" id="KW-0812">Transmembrane</keyword>
<feature type="compositionally biased region" description="Low complexity" evidence="4">
    <location>
        <begin position="1"/>
        <end position="22"/>
    </location>
</feature>
<feature type="domain" description="PB1" evidence="7">
    <location>
        <begin position="409"/>
        <end position="495"/>
    </location>
</feature>
<dbReference type="OrthoDB" id="418595at2759"/>
<feature type="compositionally biased region" description="Low complexity" evidence="4">
    <location>
        <begin position="30"/>
        <end position="45"/>
    </location>
</feature>
<keyword evidence="5" id="KW-0472">Membrane</keyword>
<comment type="caution">
    <text evidence="8">The sequence shown here is derived from an EMBL/GenBank/DDBJ whole genome shotgun (WGS) entry which is preliminary data.</text>
</comment>
<dbReference type="SMART" id="SM00666">
    <property type="entry name" value="PB1"/>
    <property type="match status" value="1"/>
</dbReference>
<dbReference type="CDD" id="cd17782">
    <property type="entry name" value="CBS_pair_MUG70_2"/>
    <property type="match status" value="1"/>
</dbReference>
<dbReference type="Gene3D" id="3.10.20.90">
    <property type="entry name" value="Phosphatidylinositol 3-kinase Catalytic Subunit, Chain A, domain 1"/>
    <property type="match status" value="1"/>
</dbReference>
<evidence type="ECO:0000313" key="9">
    <source>
        <dbReference type="Proteomes" id="UP000636709"/>
    </source>
</evidence>
<feature type="domain" description="CBS" evidence="6">
    <location>
        <begin position="62"/>
        <end position="119"/>
    </location>
</feature>
<keyword evidence="1" id="KW-0677">Repeat</keyword>
<evidence type="ECO:0000256" key="1">
    <source>
        <dbReference type="ARBA" id="ARBA00022737"/>
    </source>
</evidence>
<evidence type="ECO:0000256" key="3">
    <source>
        <dbReference type="PROSITE-ProRule" id="PRU00703"/>
    </source>
</evidence>
<gene>
    <name evidence="8" type="ORF">HU200_019748</name>
</gene>
<protein>
    <submittedName>
        <fullName evidence="8">Uncharacterized protein</fullName>
    </submittedName>
</protein>
<evidence type="ECO:0000313" key="8">
    <source>
        <dbReference type="EMBL" id="KAF8726289.1"/>
    </source>
</evidence>
<feature type="transmembrane region" description="Helical" evidence="5">
    <location>
        <begin position="520"/>
        <end position="540"/>
    </location>
</feature>
<dbReference type="AlphaFoldDB" id="A0A835KE09"/>
<feature type="domain" description="CBS" evidence="6">
    <location>
        <begin position="128"/>
        <end position="183"/>
    </location>
</feature>
<dbReference type="InterPro" id="IPR050511">
    <property type="entry name" value="AMPK_gamma/SDS23_families"/>
</dbReference>
<feature type="region of interest" description="Disordered" evidence="4">
    <location>
        <begin position="1"/>
        <end position="58"/>
    </location>
</feature>
<evidence type="ECO:0000256" key="4">
    <source>
        <dbReference type="SAM" id="MobiDB-lite"/>
    </source>
</evidence>
<evidence type="ECO:0000259" key="6">
    <source>
        <dbReference type="PROSITE" id="PS51371"/>
    </source>
</evidence>
<dbReference type="CDD" id="cd06409">
    <property type="entry name" value="PB1_MUG70"/>
    <property type="match status" value="1"/>
</dbReference>
<name>A0A835KE09_9POAL</name>
<dbReference type="SUPFAM" id="SSF54631">
    <property type="entry name" value="CBS-domain pair"/>
    <property type="match status" value="2"/>
</dbReference>
<dbReference type="Proteomes" id="UP000636709">
    <property type="component" value="Unassembled WGS sequence"/>
</dbReference>
<evidence type="ECO:0000256" key="2">
    <source>
        <dbReference type="ARBA" id="ARBA00023122"/>
    </source>
</evidence>
<dbReference type="InterPro" id="IPR053793">
    <property type="entry name" value="PB1-like"/>
</dbReference>
<evidence type="ECO:0000256" key="5">
    <source>
        <dbReference type="SAM" id="Phobius"/>
    </source>
</evidence>
<keyword evidence="9" id="KW-1185">Reference proteome</keyword>
<dbReference type="InterPro" id="IPR000270">
    <property type="entry name" value="PB1_dom"/>
</dbReference>
<organism evidence="8 9">
    <name type="scientific">Digitaria exilis</name>
    <dbReference type="NCBI Taxonomy" id="1010633"/>
    <lineage>
        <taxon>Eukaryota</taxon>
        <taxon>Viridiplantae</taxon>
        <taxon>Streptophyta</taxon>
        <taxon>Embryophyta</taxon>
        <taxon>Tracheophyta</taxon>
        <taxon>Spermatophyta</taxon>
        <taxon>Magnoliopsida</taxon>
        <taxon>Liliopsida</taxon>
        <taxon>Poales</taxon>
        <taxon>Poaceae</taxon>
        <taxon>PACMAD clade</taxon>
        <taxon>Panicoideae</taxon>
        <taxon>Panicodae</taxon>
        <taxon>Paniceae</taxon>
        <taxon>Anthephorinae</taxon>
        <taxon>Digitaria</taxon>
    </lineage>
</organism>
<dbReference type="Pfam" id="PF00564">
    <property type="entry name" value="PB1"/>
    <property type="match status" value="1"/>
</dbReference>
<dbReference type="PROSITE" id="PS51745">
    <property type="entry name" value="PB1"/>
    <property type="match status" value="1"/>
</dbReference>